<organism evidence="1 2">
    <name type="scientific">Gymnopilus dilepis</name>
    <dbReference type="NCBI Taxonomy" id="231916"/>
    <lineage>
        <taxon>Eukaryota</taxon>
        <taxon>Fungi</taxon>
        <taxon>Dikarya</taxon>
        <taxon>Basidiomycota</taxon>
        <taxon>Agaricomycotina</taxon>
        <taxon>Agaricomycetes</taxon>
        <taxon>Agaricomycetidae</taxon>
        <taxon>Agaricales</taxon>
        <taxon>Agaricineae</taxon>
        <taxon>Hymenogastraceae</taxon>
        <taxon>Gymnopilus</taxon>
    </lineage>
</organism>
<dbReference type="InParanoid" id="A0A409YXD1"/>
<dbReference type="AlphaFoldDB" id="A0A409YXD1"/>
<reference evidence="1 2" key="1">
    <citation type="journal article" date="2018" name="Evol. Lett.">
        <title>Horizontal gene cluster transfer increased hallucinogenic mushroom diversity.</title>
        <authorList>
            <person name="Reynolds H.T."/>
            <person name="Vijayakumar V."/>
            <person name="Gluck-Thaler E."/>
            <person name="Korotkin H.B."/>
            <person name="Matheny P.B."/>
            <person name="Slot J.C."/>
        </authorList>
    </citation>
    <scope>NUCLEOTIDE SEQUENCE [LARGE SCALE GENOMIC DNA]</scope>
    <source>
        <strain evidence="1 2">SRW20</strain>
    </source>
</reference>
<evidence type="ECO:0000313" key="1">
    <source>
        <dbReference type="EMBL" id="PPR07638.1"/>
    </source>
</evidence>
<keyword evidence="2" id="KW-1185">Reference proteome</keyword>
<comment type="caution">
    <text evidence="1">The sequence shown here is derived from an EMBL/GenBank/DDBJ whole genome shotgun (WGS) entry which is preliminary data.</text>
</comment>
<proteinExistence type="predicted"/>
<name>A0A409YXD1_9AGAR</name>
<evidence type="ECO:0000313" key="2">
    <source>
        <dbReference type="Proteomes" id="UP000284706"/>
    </source>
</evidence>
<dbReference type="Proteomes" id="UP000284706">
    <property type="component" value="Unassembled WGS sequence"/>
</dbReference>
<sequence length="173" mass="18349">MQDKSFEATSLKAAIATAKSSAIPAVARPAGPPAGAPAAGAVPAAGHAAADGVPAFTSSDLIVFHLGADLDAVVRIRNWNYVTPPHPSTMVDPLLPGHTFWAAVFIGQPVGIIHDVKMLIDLLMEQSEVWFVIYPTFQEALGSYRTQFFNGFVRIAPLMWHPMTALLSGTPSS</sequence>
<accession>A0A409YXD1</accession>
<gene>
    <name evidence="1" type="ORF">CVT26_001664</name>
</gene>
<dbReference type="EMBL" id="NHYE01000055">
    <property type="protein sequence ID" value="PPR07638.1"/>
    <property type="molecule type" value="Genomic_DNA"/>
</dbReference>
<protein>
    <submittedName>
        <fullName evidence="1">Uncharacterized protein</fullName>
    </submittedName>
</protein>